<dbReference type="Pfam" id="PF13743">
    <property type="entry name" value="Thioredoxin_5"/>
    <property type="match status" value="1"/>
</dbReference>
<feature type="compositionally biased region" description="Polar residues" evidence="1">
    <location>
        <begin position="247"/>
        <end position="259"/>
    </location>
</feature>
<dbReference type="SUPFAM" id="SSF52833">
    <property type="entry name" value="Thioredoxin-like"/>
    <property type="match status" value="1"/>
</dbReference>
<evidence type="ECO:0000256" key="1">
    <source>
        <dbReference type="SAM" id="MobiDB-lite"/>
    </source>
</evidence>
<keyword evidence="3" id="KW-1185">Reference proteome</keyword>
<proteinExistence type="predicted"/>
<name>A0ABN2TIX0_9ACTN</name>
<dbReference type="EMBL" id="BAAAQN010000001">
    <property type="protein sequence ID" value="GAA2011077.1"/>
    <property type="molecule type" value="Genomic_DNA"/>
</dbReference>
<dbReference type="Proteomes" id="UP001500751">
    <property type="component" value="Unassembled WGS sequence"/>
</dbReference>
<dbReference type="Gene3D" id="3.40.30.10">
    <property type="entry name" value="Glutaredoxin"/>
    <property type="match status" value="1"/>
</dbReference>
<protein>
    <recommendedName>
        <fullName evidence="4">DSBA-like thioredoxin domain-containing protein</fullName>
    </recommendedName>
</protein>
<accession>A0ABN2TIX0</accession>
<feature type="region of interest" description="Disordered" evidence="1">
    <location>
        <begin position="238"/>
        <end position="259"/>
    </location>
</feature>
<sequence>MTGPDSPLTVVEFTDPACPWAWGSEPKFQRLRAALDGRAHWRRVFGILFDDCDDPPPDPAAEAAWYHQELREISTHTAAPCPERLTRVAASSWPASLACKAAEAQGPDVAHAVLRRLRETTFLDGEPADTPERVNRALDGLAGLDAAELARAAASPEVLEAVRRDWAETRAPSAEVLRITTPGRHNGQAKPLGEDPSDGYRYALPTLVFTGPAGRAVVPGWRPLEQYFDALRAIAPGTPIGDPESQGPATSRVSSNKTL</sequence>
<comment type="caution">
    <text evidence="2">The sequence shown here is derived from an EMBL/GenBank/DDBJ whole genome shotgun (WGS) entry which is preliminary data.</text>
</comment>
<dbReference type="InterPro" id="IPR036249">
    <property type="entry name" value="Thioredoxin-like_sf"/>
</dbReference>
<gene>
    <name evidence="2" type="ORF">GCM10009839_01370</name>
</gene>
<evidence type="ECO:0008006" key="4">
    <source>
        <dbReference type="Google" id="ProtNLM"/>
    </source>
</evidence>
<organism evidence="2 3">
    <name type="scientific">Catenulispora yoronensis</name>
    <dbReference type="NCBI Taxonomy" id="450799"/>
    <lineage>
        <taxon>Bacteria</taxon>
        <taxon>Bacillati</taxon>
        <taxon>Actinomycetota</taxon>
        <taxon>Actinomycetes</taxon>
        <taxon>Catenulisporales</taxon>
        <taxon>Catenulisporaceae</taxon>
        <taxon>Catenulispora</taxon>
    </lineage>
</organism>
<evidence type="ECO:0000313" key="2">
    <source>
        <dbReference type="EMBL" id="GAA2011077.1"/>
    </source>
</evidence>
<reference evidence="2 3" key="1">
    <citation type="journal article" date="2019" name="Int. J. Syst. Evol. Microbiol.">
        <title>The Global Catalogue of Microorganisms (GCM) 10K type strain sequencing project: providing services to taxonomists for standard genome sequencing and annotation.</title>
        <authorList>
            <consortium name="The Broad Institute Genomics Platform"/>
            <consortium name="The Broad Institute Genome Sequencing Center for Infectious Disease"/>
            <person name="Wu L."/>
            <person name="Ma J."/>
        </authorList>
    </citation>
    <scope>NUCLEOTIDE SEQUENCE [LARGE SCALE GENOMIC DNA]</scope>
    <source>
        <strain evidence="2 3">JCM 16014</strain>
    </source>
</reference>
<evidence type="ECO:0000313" key="3">
    <source>
        <dbReference type="Proteomes" id="UP001500751"/>
    </source>
</evidence>
<dbReference type="RefSeq" id="WP_344663467.1">
    <property type="nucleotide sequence ID" value="NZ_BAAAQN010000001.1"/>
</dbReference>